<name>M2YBK8_9MICC</name>
<dbReference type="RefSeq" id="WP_006215491.1">
    <property type="nucleotide sequence ID" value="NZ_ANHZ02000020.1"/>
</dbReference>
<evidence type="ECO:0000313" key="4">
    <source>
        <dbReference type="Proteomes" id="UP000009877"/>
    </source>
</evidence>
<dbReference type="Pfam" id="PF01323">
    <property type="entry name" value="DSBA"/>
    <property type="match status" value="1"/>
</dbReference>
<dbReference type="AlphaFoldDB" id="M2YBK8"/>
<dbReference type="PANTHER" id="PTHR13887">
    <property type="entry name" value="GLUTATHIONE S-TRANSFERASE KAPPA"/>
    <property type="match status" value="1"/>
</dbReference>
<gene>
    <name evidence="3" type="ORF">C884_01265</name>
</gene>
<dbReference type="SUPFAM" id="SSF52833">
    <property type="entry name" value="Thioredoxin-like"/>
    <property type="match status" value="1"/>
</dbReference>
<dbReference type="EMBL" id="ANHZ02000020">
    <property type="protein sequence ID" value="EME35865.1"/>
    <property type="molecule type" value="Genomic_DNA"/>
</dbReference>
<protein>
    <submittedName>
        <fullName evidence="3">2-hydroxychromene-2-carboxylate isomerase/DsbA-like thioredoxin domain protein</fullName>
    </submittedName>
</protein>
<dbReference type="PANTHER" id="PTHR13887:SF41">
    <property type="entry name" value="THIOREDOXIN SUPERFAMILY PROTEIN"/>
    <property type="match status" value="1"/>
</dbReference>
<evidence type="ECO:0000313" key="3">
    <source>
        <dbReference type="EMBL" id="EME35865.1"/>
    </source>
</evidence>
<evidence type="ECO:0000256" key="1">
    <source>
        <dbReference type="SAM" id="MobiDB-lite"/>
    </source>
</evidence>
<dbReference type="GO" id="GO:0016853">
    <property type="term" value="F:isomerase activity"/>
    <property type="evidence" value="ECO:0007669"/>
    <property type="project" value="UniProtKB-KW"/>
</dbReference>
<feature type="domain" description="DSBA-like thioredoxin" evidence="2">
    <location>
        <begin position="15"/>
        <end position="216"/>
    </location>
</feature>
<feature type="region of interest" description="Disordered" evidence="1">
    <location>
        <begin position="224"/>
        <end position="244"/>
    </location>
</feature>
<reference evidence="3 4" key="1">
    <citation type="journal article" date="2014" name="Genome Announc.">
        <title>Draft Genome Sequence of Kocuria palustris PEL.</title>
        <authorList>
            <person name="Sharma G."/>
            <person name="Khatri I."/>
            <person name="Subramanian S."/>
        </authorList>
    </citation>
    <scope>NUCLEOTIDE SEQUENCE [LARGE SCALE GENOMIC DNA]</scope>
    <source>
        <strain evidence="3 4">PEL</strain>
    </source>
</reference>
<dbReference type="InterPro" id="IPR036249">
    <property type="entry name" value="Thioredoxin-like_sf"/>
</dbReference>
<dbReference type="GO" id="GO:0016491">
    <property type="term" value="F:oxidoreductase activity"/>
    <property type="evidence" value="ECO:0007669"/>
    <property type="project" value="InterPro"/>
</dbReference>
<keyword evidence="4" id="KW-1185">Reference proteome</keyword>
<evidence type="ECO:0000259" key="2">
    <source>
        <dbReference type="Pfam" id="PF01323"/>
    </source>
</evidence>
<proteinExistence type="predicted"/>
<dbReference type="Proteomes" id="UP000009877">
    <property type="component" value="Unassembled WGS sequence"/>
</dbReference>
<dbReference type="STRING" id="71999.KPaMU14_02700"/>
<dbReference type="CDD" id="cd03024">
    <property type="entry name" value="DsbA_FrnE"/>
    <property type="match status" value="1"/>
</dbReference>
<sequence length="244" mass="26989">MDSPLSAPEPGTLSIDIWSDVMCPFCCLGDRHLELALEQFEHRDAVRVLYHSFLLAPELPEGETMPMIQMLAEHKGMSLEQIHEMHRPLIARGREVGIDYAMDDVISSSTRRAHELGHFAQARGRGPEMMRRLFRAHWSEGLNLDDVDVLVRLAEEVGLDPEQARTALQERTWQRAVEDDLTVARSLGVQGVPFFVLDSRYAVSGAQPPEVLLEALGTAWAASAEGSEADDDGAAGTDGHRSAH</sequence>
<accession>M2YBK8</accession>
<organism evidence="3 4">
    <name type="scientific">Kocuria palustris PEL</name>
    <dbReference type="NCBI Taxonomy" id="1236550"/>
    <lineage>
        <taxon>Bacteria</taxon>
        <taxon>Bacillati</taxon>
        <taxon>Actinomycetota</taxon>
        <taxon>Actinomycetes</taxon>
        <taxon>Micrococcales</taxon>
        <taxon>Micrococcaceae</taxon>
        <taxon>Kocuria</taxon>
    </lineage>
</organism>
<dbReference type="InterPro" id="IPR001853">
    <property type="entry name" value="DSBA-like_thioredoxin_dom"/>
</dbReference>
<dbReference type="Gene3D" id="3.40.30.10">
    <property type="entry name" value="Glutaredoxin"/>
    <property type="match status" value="1"/>
</dbReference>
<comment type="caution">
    <text evidence="3">The sequence shown here is derived from an EMBL/GenBank/DDBJ whole genome shotgun (WGS) entry which is preliminary data.</text>
</comment>